<dbReference type="PANTHER" id="PTHR31157">
    <property type="entry name" value="SCP DOMAIN-CONTAINING PROTEIN"/>
    <property type="match status" value="1"/>
</dbReference>
<dbReference type="AlphaFoldDB" id="A0A2W5ZAR5"/>
<feature type="domain" description="SCP" evidence="2">
    <location>
        <begin position="161"/>
        <end position="204"/>
    </location>
</feature>
<accession>A0A2W5ZAR5</accession>
<dbReference type="PANTHER" id="PTHR31157:SF1">
    <property type="entry name" value="SCP DOMAIN-CONTAINING PROTEIN"/>
    <property type="match status" value="1"/>
</dbReference>
<dbReference type="CDD" id="cd05379">
    <property type="entry name" value="CAP_bacterial"/>
    <property type="match status" value="1"/>
</dbReference>
<dbReference type="Pfam" id="PF00188">
    <property type="entry name" value="CAP"/>
    <property type="match status" value="1"/>
</dbReference>
<reference evidence="3 4" key="1">
    <citation type="journal article" date="2017" name="Nature">
        <title>Atmospheric trace gases support primary production in Antarctic desert surface soil.</title>
        <authorList>
            <person name="Ji M."/>
            <person name="Greening C."/>
            <person name="Vanwonterghem I."/>
            <person name="Carere C.R."/>
            <person name="Bay S.K."/>
            <person name="Steen J.A."/>
            <person name="Montgomery K."/>
            <person name="Lines T."/>
            <person name="Beardall J."/>
            <person name="van Dorst J."/>
            <person name="Snape I."/>
            <person name="Stott M.B."/>
            <person name="Hugenholtz P."/>
            <person name="Ferrari B.C."/>
        </authorList>
    </citation>
    <scope>NUCLEOTIDE SEQUENCE [LARGE SCALE GENOMIC DNA]</scope>
    <source>
        <strain evidence="3">RRmetagenome_bin12</strain>
    </source>
</reference>
<evidence type="ECO:0000259" key="2">
    <source>
        <dbReference type="Pfam" id="PF00188"/>
    </source>
</evidence>
<dbReference type="PRINTS" id="PR01217">
    <property type="entry name" value="PRICHEXTENSN"/>
</dbReference>
<comment type="caution">
    <text evidence="3">The sequence shown here is derived from an EMBL/GenBank/DDBJ whole genome shotgun (WGS) entry which is preliminary data.</text>
</comment>
<dbReference type="InterPro" id="IPR035940">
    <property type="entry name" value="CAP_sf"/>
</dbReference>
<feature type="region of interest" description="Disordered" evidence="1">
    <location>
        <begin position="226"/>
        <end position="299"/>
    </location>
</feature>
<dbReference type="EMBL" id="QHBU01000073">
    <property type="protein sequence ID" value="PZR82403.1"/>
    <property type="molecule type" value="Genomic_DNA"/>
</dbReference>
<evidence type="ECO:0000313" key="3">
    <source>
        <dbReference type="EMBL" id="PZR82403.1"/>
    </source>
</evidence>
<sequence>MTAAESAVDDVHWEELTRTAARVRAEDEDIVTAPRSWRRRVTAATYLVALAGVSVAALHAVGNATPVRADSGADSGLFSLTNQDRASNGVRSLGGNGTLGAIGEGGRYNGCGFAVNGRSVDMIQRNYFAHPILNCGGQLVFSMMQAFGIRYQSAGENIGWNTYGDSGTAASQINSAFMNSPDHRANILNGNFTALGVGSANSGSAAWTGGGGSYTGAWMFSEEFAQLAGSPPPPPPPPRPKPAPRPPSAPTRNTAPPPPPAQPPATSAPAPTPTPAPTATPTPAPTEVPTPTALPDLSVPPLLATPSGLLFNSVESVLENYLIA</sequence>
<feature type="compositionally biased region" description="Pro residues" evidence="1">
    <location>
        <begin position="230"/>
        <end position="263"/>
    </location>
</feature>
<feature type="compositionally biased region" description="Pro residues" evidence="1">
    <location>
        <begin position="270"/>
        <end position="288"/>
    </location>
</feature>
<dbReference type="Gene3D" id="3.40.33.10">
    <property type="entry name" value="CAP"/>
    <property type="match status" value="1"/>
</dbReference>
<evidence type="ECO:0000313" key="4">
    <source>
        <dbReference type="Proteomes" id="UP000248724"/>
    </source>
</evidence>
<evidence type="ECO:0000256" key="1">
    <source>
        <dbReference type="SAM" id="MobiDB-lite"/>
    </source>
</evidence>
<protein>
    <recommendedName>
        <fullName evidence="2">SCP domain-containing protein</fullName>
    </recommendedName>
</protein>
<organism evidence="3 4">
    <name type="scientific">Candidatus Aeolococcus gillhamiae</name>
    <dbReference type="NCBI Taxonomy" id="3127015"/>
    <lineage>
        <taxon>Bacteria</taxon>
        <taxon>Bacillati</taxon>
        <taxon>Candidatus Dormiibacterota</taxon>
        <taxon>Candidatus Dormibacteria</taxon>
        <taxon>Candidatus Aeolococcales</taxon>
        <taxon>Candidatus Aeolococcaceae</taxon>
        <taxon>Candidatus Aeolococcus</taxon>
    </lineage>
</organism>
<dbReference type="Proteomes" id="UP000248724">
    <property type="component" value="Unassembled WGS sequence"/>
</dbReference>
<dbReference type="SUPFAM" id="SSF55797">
    <property type="entry name" value="PR-1-like"/>
    <property type="match status" value="1"/>
</dbReference>
<gene>
    <name evidence="3" type="ORF">DLM65_03885</name>
</gene>
<name>A0A2W5ZAR5_9BACT</name>
<proteinExistence type="predicted"/>
<dbReference type="InterPro" id="IPR014044">
    <property type="entry name" value="CAP_dom"/>
</dbReference>